<proteinExistence type="predicted"/>
<accession>A0A645GW33</accession>
<sequence>MVSGVKVFGNSRNLLYADILGQIVVQVCVYLRLRQVFSRFEIGNLRKSVHARVGSAAAEDLRLFPRQPGQHVLQLSLNGGFSAAQPLPALIPAAVVLNQQPKIVHAAHPLPHCNQFYPAPPAPGVMPALLPA</sequence>
<comment type="caution">
    <text evidence="1">The sequence shown here is derived from an EMBL/GenBank/DDBJ whole genome shotgun (WGS) entry which is preliminary data.</text>
</comment>
<protein>
    <submittedName>
        <fullName evidence="1">Uncharacterized protein</fullName>
    </submittedName>
</protein>
<gene>
    <name evidence="1" type="ORF">SDC9_177416</name>
</gene>
<dbReference type="EMBL" id="VSSQ01080896">
    <property type="protein sequence ID" value="MPN29959.1"/>
    <property type="molecule type" value="Genomic_DNA"/>
</dbReference>
<name>A0A645GW33_9ZZZZ</name>
<evidence type="ECO:0000313" key="1">
    <source>
        <dbReference type="EMBL" id="MPN29959.1"/>
    </source>
</evidence>
<reference evidence="1" key="1">
    <citation type="submission" date="2019-08" db="EMBL/GenBank/DDBJ databases">
        <authorList>
            <person name="Kucharzyk K."/>
            <person name="Murdoch R.W."/>
            <person name="Higgins S."/>
            <person name="Loffler F."/>
        </authorList>
    </citation>
    <scope>NUCLEOTIDE SEQUENCE</scope>
</reference>
<organism evidence="1">
    <name type="scientific">bioreactor metagenome</name>
    <dbReference type="NCBI Taxonomy" id="1076179"/>
    <lineage>
        <taxon>unclassified sequences</taxon>
        <taxon>metagenomes</taxon>
        <taxon>ecological metagenomes</taxon>
    </lineage>
</organism>
<dbReference type="AlphaFoldDB" id="A0A645GW33"/>